<gene>
    <name evidence="2" type="ORF">GTP90_00630</name>
</gene>
<accession>A0A845GEN2</accession>
<feature type="compositionally biased region" description="Gly residues" evidence="1">
    <location>
        <begin position="339"/>
        <end position="349"/>
    </location>
</feature>
<protein>
    <submittedName>
        <fullName evidence="2">Uncharacterized protein</fullName>
    </submittedName>
</protein>
<evidence type="ECO:0000313" key="2">
    <source>
        <dbReference type="EMBL" id="MYM92361.1"/>
    </source>
</evidence>
<sequence length="359" mass="39051">MGATVLIAQAASTLRHTNGTLIYFLYERTHEQITSATECTWNCIAIGTYTQVLGKIFLHAGACEAGPLVGQHGTLTPEDYLHRWRQAMSRPAQQLNVTIDLSIDPSLYAGVPPEHVDAVANLLASAGHNTLAVALNHGSAQIELYHSLELVLNLFGTQGILPPWRALHYEPNTLQGECDVPPTTTSKPDVTPPMVYRIGETERLVKVGDGPWERWGWQQSTVARFITAEAHHIELAFPGTAAEAIKAFRLLCALAPSLPPTTKISVQRSVAQLPTWYEHSADNLAHQMAIAMDNEPAPDSYEVQYGAVVERDALYYLCSLSPLQVQWEVPQAPARGVSNGNGNGQGGAPHGAVKADHRH</sequence>
<dbReference type="Proteomes" id="UP000447355">
    <property type="component" value="Unassembled WGS sequence"/>
</dbReference>
<comment type="caution">
    <text evidence="2">The sequence shown here is derived from an EMBL/GenBank/DDBJ whole genome shotgun (WGS) entry which is preliminary data.</text>
</comment>
<proteinExistence type="predicted"/>
<dbReference type="AlphaFoldDB" id="A0A845GEN2"/>
<dbReference type="RefSeq" id="WP_161081634.1">
    <property type="nucleotide sequence ID" value="NZ_WWCX01000001.1"/>
</dbReference>
<reference evidence="2" key="1">
    <citation type="submission" date="2019-12" db="EMBL/GenBank/DDBJ databases">
        <title>Novel species isolated from a subtropical stream in China.</title>
        <authorList>
            <person name="Lu H."/>
        </authorList>
    </citation>
    <scope>NUCLEOTIDE SEQUENCE [LARGE SCALE GENOMIC DNA]</scope>
    <source>
        <strain evidence="2">FT81W</strain>
    </source>
</reference>
<dbReference type="EMBL" id="WWCX01000001">
    <property type="protein sequence ID" value="MYM92361.1"/>
    <property type="molecule type" value="Genomic_DNA"/>
</dbReference>
<organism evidence="2 3">
    <name type="scientific">Duganella vulcania</name>
    <dbReference type="NCBI Taxonomy" id="2692166"/>
    <lineage>
        <taxon>Bacteria</taxon>
        <taxon>Pseudomonadati</taxon>
        <taxon>Pseudomonadota</taxon>
        <taxon>Betaproteobacteria</taxon>
        <taxon>Burkholderiales</taxon>
        <taxon>Oxalobacteraceae</taxon>
        <taxon>Telluria group</taxon>
        <taxon>Duganella</taxon>
    </lineage>
</organism>
<feature type="region of interest" description="Disordered" evidence="1">
    <location>
        <begin position="334"/>
        <end position="359"/>
    </location>
</feature>
<evidence type="ECO:0000256" key="1">
    <source>
        <dbReference type="SAM" id="MobiDB-lite"/>
    </source>
</evidence>
<evidence type="ECO:0000313" key="3">
    <source>
        <dbReference type="Proteomes" id="UP000447355"/>
    </source>
</evidence>
<name>A0A845GEN2_9BURK</name>